<dbReference type="InterPro" id="IPR001347">
    <property type="entry name" value="SIS_dom"/>
</dbReference>
<sequence>MPPVYEDFARAYMTEVGITVRHILTRGAEAVALLRKAADSGAQVRAFGNGGSSAIVRSTLLQLQARAGLPVSDSMMSPAAMAYGAQRQDYRTLFAQSLARDIDQVGLVVVASVSGRSANICEAVRLCGQNRVPVLALVGGDGTQMELVNGLVWATGTTDQQISEDAMLTALTLTAAAALAPQDAPLPIRQERHLHALAAVDTVRLADFLEGATEAVADAIRRRRRIYVLCPDGGPLALAGEHFAHNLSWDAPLGVEGVQPPLVVSDPSLADMSAIYNDHPDPAHGVRYQLSSASPQDVVFLLTYDSASRTTQEAISAAAAAGTRLFLLHRDGPGRPGAAQHQLTLPQVDNFAQAALVQSIAHLVCRTTRATLAADPGGPANGLSLHDLMAQDLAPLRQLSNAPHSL</sequence>
<evidence type="ECO:0000259" key="1">
    <source>
        <dbReference type="PROSITE" id="PS51464"/>
    </source>
</evidence>
<evidence type="ECO:0000313" key="3">
    <source>
        <dbReference type="Proteomes" id="UP000435837"/>
    </source>
</evidence>
<accession>A0A640S298</accession>
<dbReference type="AlphaFoldDB" id="A0A640S298"/>
<dbReference type="RefSeq" id="WP_159468766.1">
    <property type="nucleotide sequence ID" value="NZ_BAAATH010000008.1"/>
</dbReference>
<dbReference type="GO" id="GO:1901135">
    <property type="term" value="P:carbohydrate derivative metabolic process"/>
    <property type="evidence" value="ECO:0007669"/>
    <property type="project" value="InterPro"/>
</dbReference>
<comment type="caution">
    <text evidence="2">The sequence shown here is derived from an EMBL/GenBank/DDBJ whole genome shotgun (WGS) entry which is preliminary data.</text>
</comment>
<organism evidence="2 3">
    <name type="scientific">Streptomyces caniferus</name>
    <dbReference type="NCBI Taxonomy" id="285557"/>
    <lineage>
        <taxon>Bacteria</taxon>
        <taxon>Bacillati</taxon>
        <taxon>Actinomycetota</taxon>
        <taxon>Actinomycetes</taxon>
        <taxon>Kitasatosporales</taxon>
        <taxon>Streptomycetaceae</taxon>
        <taxon>Streptomyces</taxon>
    </lineage>
</organism>
<dbReference type="EMBL" id="BLIN01000001">
    <property type="protein sequence ID" value="GFE03755.1"/>
    <property type="molecule type" value="Genomic_DNA"/>
</dbReference>
<dbReference type="PROSITE" id="PS51464">
    <property type="entry name" value="SIS"/>
    <property type="match status" value="1"/>
</dbReference>
<dbReference type="Gene3D" id="3.40.50.10490">
    <property type="entry name" value="Glucose-6-phosphate isomerase like protein, domain 1"/>
    <property type="match status" value="2"/>
</dbReference>
<dbReference type="Pfam" id="PF13580">
    <property type="entry name" value="SIS_2"/>
    <property type="match status" value="1"/>
</dbReference>
<dbReference type="PANTHER" id="PTHR30390">
    <property type="entry name" value="SEDOHEPTULOSE 7-PHOSPHATE ISOMERASE / DNAA INITIATOR-ASSOCIATING FACTOR FOR REPLICATION INITIATION"/>
    <property type="match status" value="1"/>
</dbReference>
<dbReference type="Proteomes" id="UP000435837">
    <property type="component" value="Unassembled WGS sequence"/>
</dbReference>
<protein>
    <recommendedName>
        <fullName evidence="1">SIS domain-containing protein</fullName>
    </recommendedName>
</protein>
<evidence type="ECO:0000313" key="2">
    <source>
        <dbReference type="EMBL" id="GFE03755.1"/>
    </source>
</evidence>
<dbReference type="SUPFAM" id="SSF53697">
    <property type="entry name" value="SIS domain"/>
    <property type="match status" value="2"/>
</dbReference>
<dbReference type="OrthoDB" id="4037913at2"/>
<feature type="domain" description="SIS" evidence="1">
    <location>
        <begin position="30"/>
        <end position="185"/>
    </location>
</feature>
<reference evidence="2 3" key="1">
    <citation type="submission" date="2019-12" db="EMBL/GenBank/DDBJ databases">
        <title>Whole genome shotgun sequence of Streptomyces caniferus NBRC 15389.</title>
        <authorList>
            <person name="Ichikawa N."/>
            <person name="Kimura A."/>
            <person name="Kitahashi Y."/>
            <person name="Komaki H."/>
            <person name="Tamura T."/>
        </authorList>
    </citation>
    <scope>NUCLEOTIDE SEQUENCE [LARGE SCALE GENOMIC DNA]</scope>
    <source>
        <strain evidence="2 3">NBRC 15389</strain>
    </source>
</reference>
<gene>
    <name evidence="2" type="ORF">Scani_00230</name>
</gene>
<proteinExistence type="predicted"/>
<name>A0A640S298_9ACTN</name>
<dbReference type="GO" id="GO:0097367">
    <property type="term" value="F:carbohydrate derivative binding"/>
    <property type="evidence" value="ECO:0007669"/>
    <property type="project" value="InterPro"/>
</dbReference>
<dbReference type="InterPro" id="IPR050099">
    <property type="entry name" value="SIS_GmhA/DiaA_subfam"/>
</dbReference>
<dbReference type="InterPro" id="IPR046348">
    <property type="entry name" value="SIS_dom_sf"/>
</dbReference>